<dbReference type="GO" id="GO:0030906">
    <property type="term" value="C:retromer, cargo-selective complex"/>
    <property type="evidence" value="ECO:0007669"/>
    <property type="project" value="InterPro"/>
</dbReference>
<dbReference type="Proteomes" id="UP000023152">
    <property type="component" value="Unassembled WGS sequence"/>
</dbReference>
<proteinExistence type="predicted"/>
<comment type="caution">
    <text evidence="1">The sequence shown here is derived from an EMBL/GenBank/DDBJ whole genome shotgun (WGS) entry which is preliminary data.</text>
</comment>
<dbReference type="PANTHER" id="PTHR11099">
    <property type="entry name" value="VACUOLAR SORTING PROTEIN 35"/>
    <property type="match status" value="1"/>
</dbReference>
<dbReference type="OrthoDB" id="10258141at2759"/>
<sequence>MLKNFAEMTRLWVRMQHQGAVRDRLRREKERLQLRMLVGTNLRRLSELNCVSKVVYQEYVLKHLLDNIVKSKDRIAQDYLMECIIMVFGDEYHLATLDTFLSAVNKLHSSVAVNQIVIKLMNRLAKYAEDNADHRQLFQEKNVFETFETQVKEIVLKHKKMTIDDILGLY</sequence>
<name>X6MSU6_RETFI</name>
<dbReference type="GO" id="GO:0042147">
    <property type="term" value="P:retrograde transport, endosome to Golgi"/>
    <property type="evidence" value="ECO:0007669"/>
    <property type="project" value="InterPro"/>
</dbReference>
<evidence type="ECO:0000313" key="2">
    <source>
        <dbReference type="Proteomes" id="UP000023152"/>
    </source>
</evidence>
<dbReference type="GO" id="GO:0005829">
    <property type="term" value="C:cytosol"/>
    <property type="evidence" value="ECO:0007669"/>
    <property type="project" value="GOC"/>
</dbReference>
<dbReference type="AlphaFoldDB" id="X6MSU6"/>
<feature type="non-terminal residue" evidence="1">
    <location>
        <position position="170"/>
    </location>
</feature>
<gene>
    <name evidence="1" type="ORF">RFI_20280</name>
</gene>
<accession>X6MSU6</accession>
<dbReference type="EMBL" id="ASPP01017341">
    <property type="protein sequence ID" value="ETO17053.1"/>
    <property type="molecule type" value="Genomic_DNA"/>
</dbReference>
<dbReference type="PANTHER" id="PTHR11099:SF0">
    <property type="entry name" value="VACUOLAR PROTEIN SORTING-ASSOCIATED PROTEIN 35"/>
    <property type="match status" value="1"/>
</dbReference>
<protein>
    <submittedName>
        <fullName evidence="1">Uncharacterized protein</fullName>
    </submittedName>
</protein>
<dbReference type="GO" id="GO:0005770">
    <property type="term" value="C:late endosome"/>
    <property type="evidence" value="ECO:0007669"/>
    <property type="project" value="TreeGrafter"/>
</dbReference>
<dbReference type="InterPro" id="IPR005378">
    <property type="entry name" value="Vps35"/>
</dbReference>
<evidence type="ECO:0000313" key="1">
    <source>
        <dbReference type="EMBL" id="ETO17053.1"/>
    </source>
</evidence>
<dbReference type="GO" id="GO:0006886">
    <property type="term" value="P:intracellular protein transport"/>
    <property type="evidence" value="ECO:0007669"/>
    <property type="project" value="TreeGrafter"/>
</dbReference>
<dbReference type="Pfam" id="PF03635">
    <property type="entry name" value="Vps35"/>
    <property type="match status" value="1"/>
</dbReference>
<keyword evidence="2" id="KW-1185">Reference proteome</keyword>
<organism evidence="1 2">
    <name type="scientific">Reticulomyxa filosa</name>
    <dbReference type="NCBI Taxonomy" id="46433"/>
    <lineage>
        <taxon>Eukaryota</taxon>
        <taxon>Sar</taxon>
        <taxon>Rhizaria</taxon>
        <taxon>Retaria</taxon>
        <taxon>Foraminifera</taxon>
        <taxon>Monothalamids</taxon>
        <taxon>Reticulomyxidae</taxon>
        <taxon>Reticulomyxa</taxon>
    </lineage>
</organism>
<reference evidence="1 2" key="1">
    <citation type="journal article" date="2013" name="Curr. Biol.">
        <title>The Genome of the Foraminiferan Reticulomyxa filosa.</title>
        <authorList>
            <person name="Glockner G."/>
            <person name="Hulsmann N."/>
            <person name="Schleicher M."/>
            <person name="Noegel A.A."/>
            <person name="Eichinger L."/>
            <person name="Gallinger C."/>
            <person name="Pawlowski J."/>
            <person name="Sierra R."/>
            <person name="Euteneuer U."/>
            <person name="Pillet L."/>
            <person name="Moustafa A."/>
            <person name="Platzer M."/>
            <person name="Groth M."/>
            <person name="Szafranski K."/>
            <person name="Schliwa M."/>
        </authorList>
    </citation>
    <scope>NUCLEOTIDE SEQUENCE [LARGE SCALE GENOMIC DNA]</scope>
</reference>